<dbReference type="Proteomes" id="UP000019586">
    <property type="component" value="Chromosome"/>
</dbReference>
<dbReference type="PANTHER" id="PTHR37024:SF5">
    <property type="entry name" value="IMPA N-TERMINAL DOMAIN-CONTAINING PROTEIN"/>
    <property type="match status" value="1"/>
</dbReference>
<gene>
    <name evidence="1" type="ORF">KPNJ2_03081</name>
</gene>
<reference evidence="1 2" key="1">
    <citation type="journal article" date="2014" name="Proc. Natl. Acad. Sci. U.S.A.">
        <title>Molecular dissection of the evolution of carbapenem-resistant multilocus sequence type 258 Klebsiella pneumoniae.</title>
        <authorList>
            <person name="Deleo F.R."/>
            <person name="Chen L."/>
            <person name="Porcella S.F."/>
            <person name="Martens C.A."/>
            <person name="Kobayashi S.D."/>
            <person name="Porter A.R."/>
            <person name="Chavda K.D."/>
            <person name="Jacobs M.R."/>
            <person name="Mathema B."/>
            <person name="Olsen R.J."/>
            <person name="Bonomo R.A."/>
            <person name="Musser J.M."/>
            <person name="Kreiswirth B.N."/>
        </authorList>
    </citation>
    <scope>NUCLEOTIDE SEQUENCE [LARGE SCALE GENOMIC DNA]</scope>
    <source>
        <strain evidence="1">30684/NJST258_2</strain>
    </source>
</reference>
<dbReference type="EMBL" id="CP006918">
    <property type="protein sequence ID" value="AHM79861.1"/>
    <property type="molecule type" value="Genomic_DNA"/>
</dbReference>
<dbReference type="InterPro" id="IPR017739">
    <property type="entry name" value="T6SS-assoc_VCA0119"/>
</dbReference>
<protein>
    <submittedName>
        <fullName evidence="1">Flagellar L-ring protein flgH</fullName>
    </submittedName>
</protein>
<dbReference type="AlphaFoldDB" id="W8VH42"/>
<keyword evidence="1" id="KW-0969">Cilium</keyword>
<organism evidence="1 2">
    <name type="scientific">Klebsiella pneumoniae 30684/NJST258_2</name>
    <dbReference type="NCBI Taxonomy" id="1420013"/>
    <lineage>
        <taxon>Bacteria</taxon>
        <taxon>Pseudomonadati</taxon>
        <taxon>Pseudomonadota</taxon>
        <taxon>Gammaproteobacteria</taxon>
        <taxon>Enterobacterales</taxon>
        <taxon>Enterobacteriaceae</taxon>
        <taxon>Klebsiella/Raoultella group</taxon>
        <taxon>Klebsiella</taxon>
        <taxon>Klebsiella pneumoniae complex</taxon>
    </lineage>
</organism>
<sequence>MSDSLSLYPEVDMTTMQVIIGALLLAEATFSGLAEASRPDLSGLYQILENRLVQSGGAHSLVPQTSREEHDLLPQHTDTAPVMHTVTSGRDLLDQAKVLAKYLRECPGGWLAGHHLMKSVRWDTLTELPPLDASGRTRLLPPKPESKAHLKRLYLQKSWSELLEHTDTLLAQGVNHLWLDVQWYAWQALLKLDADSVRADILCRDMKGLLARLPGLETLAFNDGTPFADEVTLNWLNERVLDEMAGWQDEPVMAATTADEVLSLEPEVLTRADDEGIESALNWLQAQPGYTTSRNRWLMRLLMARVSEQYGKNEMALHLLAELDSRAREMTLEQWKPELIFEVKARRLRLLRGKAGRSEAEKNRLLPEMESLLAGLIALDPARAAVLCA</sequence>
<proteinExistence type="predicted"/>
<keyword evidence="1" id="KW-0966">Cell projection</keyword>
<evidence type="ECO:0000313" key="1">
    <source>
        <dbReference type="EMBL" id="AHM79861.1"/>
    </source>
</evidence>
<dbReference type="Pfam" id="PF16989">
    <property type="entry name" value="T6SS_VasJ"/>
    <property type="match status" value="1"/>
</dbReference>
<dbReference type="PATRIC" id="fig|1420013.3.peg.2897"/>
<keyword evidence="1" id="KW-0282">Flagellum</keyword>
<name>W8VH42_KLEPN</name>
<accession>W8VH42</accession>
<dbReference type="HOGENOM" id="CLU_026423_0_0_6"/>
<dbReference type="PANTHER" id="PTHR37024">
    <property type="entry name" value="TYPE VI SECRETION SYSTEM DUF2094 AND IMPA-RELATED DOMAIN PROTEIN"/>
    <property type="match status" value="1"/>
</dbReference>
<evidence type="ECO:0000313" key="2">
    <source>
        <dbReference type="Proteomes" id="UP000019586"/>
    </source>
</evidence>
<dbReference type="KEGG" id="kps:KPNJ2_03081"/>